<dbReference type="Pfam" id="PF06896">
    <property type="entry name" value="Phage_TAC_3"/>
    <property type="match status" value="1"/>
</dbReference>
<comment type="caution">
    <text evidence="2">The sequence shown here is derived from an EMBL/GenBank/DDBJ whole genome shotgun (WGS) entry which is preliminary data.</text>
</comment>
<dbReference type="InterPro" id="IPR009681">
    <property type="entry name" value="Phage_TAC_Siphoviridae"/>
</dbReference>
<keyword evidence="3" id="KW-1185">Reference proteome</keyword>
<feature type="region of interest" description="Disordered" evidence="1">
    <location>
        <begin position="118"/>
        <end position="137"/>
    </location>
</feature>
<evidence type="ECO:0000256" key="1">
    <source>
        <dbReference type="SAM" id="MobiDB-lite"/>
    </source>
</evidence>
<evidence type="ECO:0000313" key="3">
    <source>
        <dbReference type="Proteomes" id="UP000006035"/>
    </source>
</evidence>
<accession>A0ABN0D798</accession>
<sequence length="137" mass="15199">MVVRLKTDKIGLKKPVNVHANLTNVDKADEMMIALLSLNAAMEEADQSTGSEDSMNQTLVMLKKERDFVQKSLKFLQDVLKLSDKQLAVVKDHIDFKILGEYLSYVCNRIKGVPEAAYEKEQAKAGPKGRSASSDGQ</sequence>
<dbReference type="RefSeq" id="WP_003715179.1">
    <property type="nucleotide sequence ID" value="NZ_AFTL01000009.1"/>
</dbReference>
<organism evidence="2 3">
    <name type="scientific">Limosilactobacillus oris F0423</name>
    <dbReference type="NCBI Taxonomy" id="944562"/>
    <lineage>
        <taxon>Bacteria</taxon>
        <taxon>Bacillati</taxon>
        <taxon>Bacillota</taxon>
        <taxon>Bacilli</taxon>
        <taxon>Lactobacillales</taxon>
        <taxon>Lactobacillaceae</taxon>
        <taxon>Limosilactobacillus</taxon>
    </lineage>
</organism>
<protein>
    <submittedName>
        <fullName evidence="2">Uncharacterized protein</fullName>
    </submittedName>
</protein>
<reference evidence="2 3" key="1">
    <citation type="submission" date="2011-05" db="EMBL/GenBank/DDBJ databases">
        <authorList>
            <person name="Durkin A.S."/>
            <person name="Kim M."/>
            <person name="Radune D."/>
            <person name="Hostetler J."/>
            <person name="Torralba M."/>
            <person name="Gillis M."/>
            <person name="Methe B."/>
            <person name="Sutton G."/>
            <person name="Nelson K.E."/>
        </authorList>
    </citation>
    <scope>NUCLEOTIDE SEQUENCE [LARGE SCALE GENOMIC DNA]</scope>
    <source>
        <strain evidence="2 3">F0423</strain>
    </source>
</reference>
<gene>
    <name evidence="2" type="ORF">HMPREF9102_0417</name>
</gene>
<proteinExistence type="predicted"/>
<dbReference type="Proteomes" id="UP000006035">
    <property type="component" value="Unassembled WGS sequence"/>
</dbReference>
<evidence type="ECO:0000313" key="2">
    <source>
        <dbReference type="EMBL" id="EGS38002.1"/>
    </source>
</evidence>
<dbReference type="EMBL" id="AFTL01000009">
    <property type="protein sequence ID" value="EGS38002.1"/>
    <property type="molecule type" value="Genomic_DNA"/>
</dbReference>
<name>A0ABN0D798_9LACO</name>